<comment type="caution">
    <text evidence="1">The sequence shown here is derived from an EMBL/GenBank/DDBJ whole genome shotgun (WGS) entry which is preliminary data.</text>
</comment>
<protein>
    <submittedName>
        <fullName evidence="1">Trichothecene 3-o-acetyltransferase</fullName>
    </submittedName>
</protein>
<proteinExistence type="predicted"/>
<dbReference type="Proteomes" id="UP001367316">
    <property type="component" value="Unassembled WGS sequence"/>
</dbReference>
<sequence length="500" mass="57079">MAEPSTRLDPGHTFDHQQHLAHVRPKQRNSGPQTHFCNGSLLRSSYVFNFQIAETLELTQGFFMTVWLLLAYALKLTKHRQLLISTLERVGIDSYACWDGYFHVFELAENYDIDVVSDIFRCGYQAIKKRSAIVGCEAVPDLSSKQDSMLKLREYGDKIEDFTVKDLRSTDFPSFSELKEKNFPASTFRAEDLCPHGVWPAPGEGLLMTFVRPNPIPEECRWAQGIPTAEPVQLHWEYREKGLASTGKNPRKFEDHPQFTPIPFTPTELPPNLAADNHLGDVFYFSPESVRKLKVGASPENAKITPESERPEWISTADAMAALIWRSVMSAQHDLDTMQGNPQSILAGTLDVRRRMHVPIHPQTLGNFWALSHTTMDIRSNLAIAVRRTLQDVNRQSYYDEIASLVEQLEDVHRLPMIECARDWLHSHDLGRYPLFDLNWGTALGKVQSMRLPVTGMLQCLEAVLPRLPDGGLEVYVGVEKSRLDRLRKNPEWRKFAELR</sequence>
<evidence type="ECO:0000313" key="2">
    <source>
        <dbReference type="Proteomes" id="UP001367316"/>
    </source>
</evidence>
<gene>
    <name evidence="1" type="ORF">JOL62DRAFT_600050</name>
</gene>
<name>A0ABR1MV88_9PEZI</name>
<evidence type="ECO:0000313" key="1">
    <source>
        <dbReference type="EMBL" id="KAK7606831.1"/>
    </source>
</evidence>
<organism evidence="1 2">
    <name type="scientific">Phyllosticta paracitricarpa</name>
    <dbReference type="NCBI Taxonomy" id="2016321"/>
    <lineage>
        <taxon>Eukaryota</taxon>
        <taxon>Fungi</taxon>
        <taxon>Dikarya</taxon>
        <taxon>Ascomycota</taxon>
        <taxon>Pezizomycotina</taxon>
        <taxon>Dothideomycetes</taxon>
        <taxon>Dothideomycetes incertae sedis</taxon>
        <taxon>Botryosphaeriales</taxon>
        <taxon>Phyllostictaceae</taxon>
        <taxon>Phyllosticta</taxon>
    </lineage>
</organism>
<dbReference type="EMBL" id="JBBPBF010000042">
    <property type="protein sequence ID" value="KAK7606831.1"/>
    <property type="molecule type" value="Genomic_DNA"/>
</dbReference>
<dbReference type="Gene3D" id="3.30.559.10">
    <property type="entry name" value="Chloramphenicol acetyltransferase-like domain"/>
    <property type="match status" value="2"/>
</dbReference>
<reference evidence="1 2" key="1">
    <citation type="submission" date="2024-04" db="EMBL/GenBank/DDBJ databases">
        <title>Phyllosticta paracitricarpa is synonymous to the EU quarantine fungus P. citricarpa based on phylogenomic analyses.</title>
        <authorList>
            <consortium name="Lawrence Berkeley National Laboratory"/>
            <person name="Van ingen-buijs V.A."/>
            <person name="Van westerhoven A.C."/>
            <person name="Haridas S."/>
            <person name="Skiadas P."/>
            <person name="Martin F."/>
            <person name="Groenewald J.Z."/>
            <person name="Crous P.W."/>
            <person name="Seidl M.F."/>
        </authorList>
    </citation>
    <scope>NUCLEOTIDE SEQUENCE [LARGE SCALE GENOMIC DNA]</scope>
    <source>
        <strain evidence="1 2">CBS 141358</strain>
    </source>
</reference>
<keyword evidence="2" id="KW-1185">Reference proteome</keyword>
<dbReference type="Pfam" id="PF02458">
    <property type="entry name" value="Transferase"/>
    <property type="match status" value="1"/>
</dbReference>
<dbReference type="InterPro" id="IPR023213">
    <property type="entry name" value="CAT-like_dom_sf"/>
</dbReference>
<accession>A0ABR1MV88</accession>